<feature type="compositionally biased region" description="Basic and acidic residues" evidence="2">
    <location>
        <begin position="152"/>
        <end position="177"/>
    </location>
</feature>
<feature type="transmembrane region" description="Helical" evidence="3">
    <location>
        <begin position="208"/>
        <end position="226"/>
    </location>
</feature>
<evidence type="ECO:0000313" key="5">
    <source>
        <dbReference type="Proteomes" id="UP001498771"/>
    </source>
</evidence>
<proteinExistence type="predicted"/>
<organism evidence="4 5">
    <name type="scientific">Myxozyma melibiosi</name>
    <dbReference type="NCBI Taxonomy" id="54550"/>
    <lineage>
        <taxon>Eukaryota</taxon>
        <taxon>Fungi</taxon>
        <taxon>Dikarya</taxon>
        <taxon>Ascomycota</taxon>
        <taxon>Saccharomycotina</taxon>
        <taxon>Lipomycetes</taxon>
        <taxon>Lipomycetales</taxon>
        <taxon>Lipomycetaceae</taxon>
        <taxon>Myxozyma</taxon>
    </lineage>
</organism>
<evidence type="ECO:0000256" key="2">
    <source>
        <dbReference type="SAM" id="MobiDB-lite"/>
    </source>
</evidence>
<feature type="region of interest" description="Disordered" evidence="2">
    <location>
        <begin position="438"/>
        <end position="476"/>
    </location>
</feature>
<reference evidence="4 5" key="1">
    <citation type="submission" date="2024-03" db="EMBL/GenBank/DDBJ databases">
        <title>Genome-scale model development and genomic sequencing of the oleaginous clade Lipomyces.</title>
        <authorList>
            <consortium name="Lawrence Berkeley National Laboratory"/>
            <person name="Czajka J.J."/>
            <person name="Han Y."/>
            <person name="Kim J."/>
            <person name="Mondo S.J."/>
            <person name="Hofstad B.A."/>
            <person name="Robles A."/>
            <person name="Haridas S."/>
            <person name="Riley R."/>
            <person name="LaButti K."/>
            <person name="Pangilinan J."/>
            <person name="Andreopoulos W."/>
            <person name="Lipzen A."/>
            <person name="Yan J."/>
            <person name="Wang M."/>
            <person name="Ng V."/>
            <person name="Grigoriev I.V."/>
            <person name="Spatafora J.W."/>
            <person name="Magnuson J.K."/>
            <person name="Baker S.E."/>
            <person name="Pomraning K.R."/>
        </authorList>
    </citation>
    <scope>NUCLEOTIDE SEQUENCE [LARGE SCALE GENOMIC DNA]</scope>
    <source>
        <strain evidence="4 5">Phaff 52-87</strain>
    </source>
</reference>
<keyword evidence="3" id="KW-0812">Transmembrane</keyword>
<comment type="caution">
    <text evidence="4">The sequence shown here is derived from an EMBL/GenBank/DDBJ whole genome shotgun (WGS) entry which is preliminary data.</text>
</comment>
<evidence type="ECO:0000256" key="1">
    <source>
        <dbReference type="SAM" id="Coils"/>
    </source>
</evidence>
<evidence type="ECO:0000313" key="4">
    <source>
        <dbReference type="EMBL" id="KAK7206058.1"/>
    </source>
</evidence>
<feature type="compositionally biased region" description="Polar residues" evidence="2">
    <location>
        <begin position="97"/>
        <end position="120"/>
    </location>
</feature>
<gene>
    <name evidence="4" type="ORF">BZA70DRAFT_275598</name>
</gene>
<keyword evidence="1" id="KW-0175">Coiled coil</keyword>
<dbReference type="Proteomes" id="UP001498771">
    <property type="component" value="Unassembled WGS sequence"/>
</dbReference>
<feature type="compositionally biased region" description="Low complexity" evidence="2">
    <location>
        <begin position="450"/>
        <end position="460"/>
    </location>
</feature>
<protein>
    <submittedName>
        <fullName evidence="4">Uncharacterized protein</fullName>
    </submittedName>
</protein>
<name>A0ABR1FAF4_9ASCO</name>
<feature type="region of interest" description="Disordered" evidence="2">
    <location>
        <begin position="1"/>
        <end position="49"/>
    </location>
</feature>
<keyword evidence="3" id="KW-1133">Transmembrane helix</keyword>
<feature type="compositionally biased region" description="Gly residues" evidence="2">
    <location>
        <begin position="467"/>
        <end position="476"/>
    </location>
</feature>
<dbReference type="PANTHER" id="PTHR42032">
    <property type="entry name" value="YALI0E30679P"/>
    <property type="match status" value="1"/>
</dbReference>
<dbReference type="EMBL" id="JBBJBU010000003">
    <property type="protein sequence ID" value="KAK7206058.1"/>
    <property type="molecule type" value="Genomic_DNA"/>
</dbReference>
<sequence length="522" mass="57325">MAATLQPPASLFTINQTRSSTPDSSPPLLRPYLRQRPTRHQLSTSSDADFVSMLSDRQWRRSVSAPGVGNGNFSAGGGASAISPALKVESKGEGAESSDSPSPKTFASTGSKLAGKSTSDQRFETSPAVVSGLEPSPSLTEARSMQPLAPRSIERRQTEVKRRDSKVIDNRRKSTHETEEDSAWNWVPLLLALSPAFVGICFTNGSRAVTNVFLLLLMSLYLHFLIKVPHDWYKDTRAQAVNAELQLLRANARQLREGAEEKEEIRRRIKATARIQRWELVALGALFASPVVGGVFLHFVRWSLDGGNTAAGSLISNFNITLFVLSACVRAGNCLAEYCKRRTEDLAVSVEGESVVGGLKREMAELQAELAVLREVVFAVREMMDGGIRKDVDALVRAMRKYERNRVELTNDVDERIAALEGELSRFAEAAGDAGLRQGMPVSPSLRRSQNQNQNQNQNQKPRRTNSGGGKAEGEQGGLRRWAWGVLKWCKWCIWDLPWKVAKAGAKMPVRVIGGVVGVFLG</sequence>
<keyword evidence="3" id="KW-0472">Membrane</keyword>
<feature type="region of interest" description="Disordered" evidence="2">
    <location>
        <begin position="87"/>
        <end position="177"/>
    </location>
</feature>
<feature type="compositionally biased region" description="Polar residues" evidence="2">
    <location>
        <begin position="12"/>
        <end position="23"/>
    </location>
</feature>
<feature type="coiled-coil region" evidence="1">
    <location>
        <begin position="233"/>
        <end position="265"/>
    </location>
</feature>
<feature type="coiled-coil region" evidence="1">
    <location>
        <begin position="356"/>
        <end position="412"/>
    </location>
</feature>
<dbReference type="RefSeq" id="XP_064769091.1">
    <property type="nucleotide sequence ID" value="XM_064912175.1"/>
</dbReference>
<feature type="transmembrane region" description="Helical" evidence="3">
    <location>
        <begin position="311"/>
        <end position="332"/>
    </location>
</feature>
<accession>A0ABR1FAF4</accession>
<dbReference type="PANTHER" id="PTHR42032:SF1">
    <property type="entry name" value="YALI0E30679P"/>
    <property type="match status" value="1"/>
</dbReference>
<dbReference type="GeneID" id="90037687"/>
<keyword evidence="5" id="KW-1185">Reference proteome</keyword>
<feature type="transmembrane region" description="Helical" evidence="3">
    <location>
        <begin position="278"/>
        <end position="299"/>
    </location>
</feature>
<evidence type="ECO:0000256" key="3">
    <source>
        <dbReference type="SAM" id="Phobius"/>
    </source>
</evidence>